<sequence>MNLVVVAVSSLIVLVAAQAVTYVIARRLGRYNVVDVTWGLGFVLVALVAALAGDGSAIRELVMLALVGVWGLRLSLHLYRRTAGKGEDPRYAALLDRHGHRPGVAIRRIFLPQGLAQWVISLPIQISATSDATAGAGWLVLGLGVLVWTVGVIFETVGDHQLEAFRADPRNRGTVMDRGLWAWSRHPNYFGDCCVWWGIWLVAASSWPGPLTVLAPMAMTYVLVYGTGARLLERTMSERPGYRDYQRRTAYFFPMPPRRRGTARSGQGRPS</sequence>
<evidence type="ECO:0000256" key="1">
    <source>
        <dbReference type="SAM" id="Phobius"/>
    </source>
</evidence>
<evidence type="ECO:0000313" key="3">
    <source>
        <dbReference type="Proteomes" id="UP000308349"/>
    </source>
</evidence>
<name>A0A5R8P670_9NOCA</name>
<dbReference type="PANTHER" id="PTHR32251:SF17">
    <property type="entry name" value="STEROID 5-ALPHA REDUCTASE C-TERMINAL DOMAIN-CONTAINING PROTEIN"/>
    <property type="match status" value="1"/>
</dbReference>
<dbReference type="Proteomes" id="UP000308349">
    <property type="component" value="Unassembled WGS sequence"/>
</dbReference>
<accession>A0A5R8P670</accession>
<feature type="transmembrane region" description="Helical" evidence="1">
    <location>
        <begin position="61"/>
        <end position="79"/>
    </location>
</feature>
<keyword evidence="1" id="KW-0472">Membrane</keyword>
<feature type="transmembrane region" description="Helical" evidence="1">
    <location>
        <begin position="136"/>
        <end position="157"/>
    </location>
</feature>
<dbReference type="Gene3D" id="1.20.120.1630">
    <property type="match status" value="1"/>
</dbReference>
<dbReference type="AlphaFoldDB" id="A0A5R8P670"/>
<gene>
    <name evidence="2" type="ORF">FEK35_28385</name>
</gene>
<protein>
    <submittedName>
        <fullName evidence="2">DUF1295 domain-containing protein</fullName>
    </submittedName>
</protein>
<dbReference type="InterPro" id="IPR010721">
    <property type="entry name" value="UstE-like"/>
</dbReference>
<dbReference type="OrthoDB" id="9779233at2"/>
<evidence type="ECO:0000313" key="2">
    <source>
        <dbReference type="EMBL" id="TLF94935.1"/>
    </source>
</evidence>
<dbReference type="RefSeq" id="WP_138458819.1">
    <property type="nucleotide sequence ID" value="NZ_VBUU01000044.1"/>
</dbReference>
<proteinExistence type="predicted"/>
<dbReference type="PROSITE" id="PS50244">
    <property type="entry name" value="S5A_REDUCTASE"/>
    <property type="match status" value="1"/>
</dbReference>
<reference evidence="2 3" key="1">
    <citation type="submission" date="2019-05" db="EMBL/GenBank/DDBJ databases">
        <title>Genomes sequences of two Nocardia cyriacigeorgica environmental isolates, type strains Nocardia asteroides ATCC 19247 and Nocardia cyriacigeorgica DSM 44484.</title>
        <authorList>
            <person name="Vautrin F."/>
            <person name="Bergeron E."/>
            <person name="Dubost A."/>
            <person name="Abrouk D."/>
            <person name="Rodriguez Nava V."/>
            <person name="Pujic P."/>
        </authorList>
    </citation>
    <scope>NUCLEOTIDE SEQUENCE [LARGE SCALE GENOMIC DNA]</scope>
    <source>
        <strain evidence="2 3">EML 1456</strain>
    </source>
</reference>
<feature type="transmembrane region" description="Helical" evidence="1">
    <location>
        <begin position="35"/>
        <end position="54"/>
    </location>
</feature>
<dbReference type="Pfam" id="PF06966">
    <property type="entry name" value="DUF1295"/>
    <property type="match status" value="1"/>
</dbReference>
<dbReference type="PANTHER" id="PTHR32251">
    <property type="entry name" value="3-OXO-5-ALPHA-STEROID 4-DEHYDROGENASE"/>
    <property type="match status" value="1"/>
</dbReference>
<comment type="caution">
    <text evidence="2">The sequence shown here is derived from an EMBL/GenBank/DDBJ whole genome shotgun (WGS) entry which is preliminary data.</text>
</comment>
<keyword evidence="1" id="KW-0812">Transmembrane</keyword>
<dbReference type="EMBL" id="VBUU01000044">
    <property type="protein sequence ID" value="TLF94935.1"/>
    <property type="molecule type" value="Genomic_DNA"/>
</dbReference>
<organism evidence="2 3">
    <name type="scientific">Nocardia cyriacigeorgica</name>
    <dbReference type="NCBI Taxonomy" id="135487"/>
    <lineage>
        <taxon>Bacteria</taxon>
        <taxon>Bacillati</taxon>
        <taxon>Actinomycetota</taxon>
        <taxon>Actinomycetes</taxon>
        <taxon>Mycobacteriales</taxon>
        <taxon>Nocardiaceae</taxon>
        <taxon>Nocardia</taxon>
    </lineage>
</organism>
<dbReference type="GO" id="GO:0016020">
    <property type="term" value="C:membrane"/>
    <property type="evidence" value="ECO:0007669"/>
    <property type="project" value="TreeGrafter"/>
</dbReference>
<feature type="transmembrane region" description="Helical" evidence="1">
    <location>
        <begin position="213"/>
        <end position="232"/>
    </location>
</feature>
<keyword evidence="1" id="KW-1133">Transmembrane helix</keyword>